<keyword evidence="3" id="KW-1185">Reference proteome</keyword>
<gene>
    <name evidence="2" type="ORF">FPL14_23035</name>
</gene>
<dbReference type="Proteomes" id="UP000515679">
    <property type="component" value="Chromosome"/>
</dbReference>
<proteinExistence type="predicted"/>
<evidence type="ECO:0000256" key="1">
    <source>
        <dbReference type="SAM" id="Phobius"/>
    </source>
</evidence>
<keyword evidence="1" id="KW-0472">Membrane</keyword>
<organism evidence="2 3">
    <name type="scientific">Cohnella cholangitidis</name>
    <dbReference type="NCBI Taxonomy" id="2598458"/>
    <lineage>
        <taxon>Bacteria</taxon>
        <taxon>Bacillati</taxon>
        <taxon>Bacillota</taxon>
        <taxon>Bacilli</taxon>
        <taxon>Bacillales</taxon>
        <taxon>Paenibacillaceae</taxon>
        <taxon>Cohnella</taxon>
    </lineage>
</organism>
<keyword evidence="1" id="KW-0812">Transmembrane</keyword>
<dbReference type="EMBL" id="CP041969">
    <property type="protein sequence ID" value="QMV43724.1"/>
    <property type="molecule type" value="Genomic_DNA"/>
</dbReference>
<name>A0A7G5C3E0_9BACL</name>
<accession>A0A7G5C3E0</accession>
<evidence type="ECO:0000313" key="3">
    <source>
        <dbReference type="Proteomes" id="UP000515679"/>
    </source>
</evidence>
<sequence length="63" mass="7030">MKSNHSTSKSGGIGFTGLLTILFIALKLIGVIDWSWWWVLSPIWISIIIVMVILSIFILITKG</sequence>
<evidence type="ECO:0000313" key="2">
    <source>
        <dbReference type="EMBL" id="QMV43724.1"/>
    </source>
</evidence>
<feature type="transmembrane region" description="Helical" evidence="1">
    <location>
        <begin position="12"/>
        <end position="30"/>
    </location>
</feature>
<feature type="transmembrane region" description="Helical" evidence="1">
    <location>
        <begin position="36"/>
        <end position="60"/>
    </location>
</feature>
<dbReference type="KEGG" id="cchl:FPL14_23035"/>
<evidence type="ECO:0008006" key="4">
    <source>
        <dbReference type="Google" id="ProtNLM"/>
    </source>
</evidence>
<protein>
    <recommendedName>
        <fullName evidence="4">Transmembrane Fragile-X-F protein</fullName>
    </recommendedName>
</protein>
<keyword evidence="1" id="KW-1133">Transmembrane helix</keyword>
<dbReference type="AlphaFoldDB" id="A0A7G5C3E0"/>
<dbReference type="RefSeq" id="WP_182299963.1">
    <property type="nucleotide sequence ID" value="NZ_CP041969.1"/>
</dbReference>
<reference evidence="2 3" key="1">
    <citation type="submission" date="2019-07" db="EMBL/GenBank/DDBJ databases">
        <authorList>
            <person name="Kim J.K."/>
            <person name="Cheong H.-M."/>
            <person name="Choi Y."/>
            <person name="Hwang K.J."/>
            <person name="Lee S."/>
            <person name="Choi C."/>
        </authorList>
    </citation>
    <scope>NUCLEOTIDE SEQUENCE [LARGE SCALE GENOMIC DNA]</scope>
    <source>
        <strain evidence="2 3">KS 22</strain>
    </source>
</reference>